<accession>A0A3R8P2J9</accession>
<dbReference type="AlphaFoldDB" id="A0A3R8P2J9"/>
<evidence type="ECO:0000313" key="2">
    <source>
        <dbReference type="Proteomes" id="UP000274515"/>
    </source>
</evidence>
<dbReference type="Gene3D" id="3.40.50.2300">
    <property type="match status" value="2"/>
</dbReference>
<organism evidence="1 2">
    <name type="scientific">Saccharopolyspora rhizosphaerae</name>
    <dbReference type="NCBI Taxonomy" id="2492662"/>
    <lineage>
        <taxon>Bacteria</taxon>
        <taxon>Bacillati</taxon>
        <taxon>Actinomycetota</taxon>
        <taxon>Actinomycetes</taxon>
        <taxon>Pseudonocardiales</taxon>
        <taxon>Pseudonocardiaceae</taxon>
        <taxon>Saccharopolyspora</taxon>
    </lineage>
</organism>
<protein>
    <submittedName>
        <fullName evidence="1">Uncharacterized protein</fullName>
    </submittedName>
</protein>
<keyword evidence="2" id="KW-1185">Reference proteome</keyword>
<comment type="caution">
    <text evidence="1">The sequence shown here is derived from an EMBL/GenBank/DDBJ whole genome shotgun (WGS) entry which is preliminary data.</text>
</comment>
<dbReference type="EMBL" id="RSAA01000007">
    <property type="protein sequence ID" value="RRO18176.1"/>
    <property type="molecule type" value="Genomic_DNA"/>
</dbReference>
<dbReference type="RefSeq" id="WP_125089528.1">
    <property type="nucleotide sequence ID" value="NZ_RSAA01000007.1"/>
</dbReference>
<dbReference type="Proteomes" id="UP000274515">
    <property type="component" value="Unassembled WGS sequence"/>
</dbReference>
<dbReference type="OrthoDB" id="3440574at2"/>
<dbReference type="SUPFAM" id="SSF53822">
    <property type="entry name" value="Periplasmic binding protein-like I"/>
    <property type="match status" value="1"/>
</dbReference>
<gene>
    <name evidence="1" type="ORF">EIL87_07985</name>
</gene>
<dbReference type="InterPro" id="IPR028082">
    <property type="entry name" value="Peripla_BP_I"/>
</dbReference>
<name>A0A3R8P2J9_9PSEU</name>
<reference evidence="1 2" key="1">
    <citation type="submission" date="2018-11" db="EMBL/GenBank/DDBJ databases">
        <title>Saccharopolyspora rhizosphaerae sp. nov., an actinomycete isolated from rhizosphere soil in Thailand.</title>
        <authorList>
            <person name="Intra B."/>
            <person name="Euanorasetr J."/>
            <person name="Take A."/>
            <person name="Inahashi Y."/>
            <person name="Mori M."/>
            <person name="Panbangred W."/>
            <person name="Matsumoto A."/>
        </authorList>
    </citation>
    <scope>NUCLEOTIDE SEQUENCE [LARGE SCALE GENOMIC DNA]</scope>
    <source>
        <strain evidence="1 2">H219</strain>
    </source>
</reference>
<proteinExistence type="predicted"/>
<sequence length="885" mass="97811">MRSDRDALGFDGAPEFLTWLFSLARRPRPFRAEEPLPLVHVRTAEGSAYAFLSALHQHWTKHRLRGARRIALVPATRTAESDADGRSDEERLLASAAVHFFQRRRGRRLGPGARHFALASWLVSLRREATDRTSDADSPSLSEKEVSRQLRAHFAGYEIVHDEGGRTHRSSVPLAAISDLPWWIKLPAFLVPLASSIAAILFGPHKWFEHRGGRRQQRDAELLTGSLLDLARRFAGLEGEAPSESQIRSLLTDALLEDLRRAHGKKVLFGRLRRGPTHPVLLLECEGGEAAVTLLKTIAEVRNARPRRGPFKRDPLLVVAAGPQSATDIDPRVPDVAQAGSPETAYEDWRRNLEERYAKRERVWLLPFELPEASPAPTIHDRVRRTRPPLRIPWTSFAAIAALVAGLIAVPVTSYEFCRPLWSPSVALWPPGIRDDLRREQLPHGDDQCVGLADGIPPLVSRELDQPLDEIAKYNAKAESDPDHLTVVHLTMFSPGTDQGVRATREELRGIAIAQRETLGLDVPVRLLLANAGARMQFADVAAEEIVDAKHRGERIAAVVGLGLSTHTTIEAVRILGREGIASVGSATTAEGLAQASQFYYQVSPDNNRQAQFAARHAKDQLHARRARIYHSADPKDIYSAELAQAMEQELTNAQVHVVEKEGYRVTADGPGERVHQLGRNACQATQVDGEIVVYTGRAEEFEDFLVGMRSRCQNQYPQILAADDVSRFVLTGRSQNYPELKLEYIMLASSAMWGVNCERTRAQSNFYKSYEELFGRACDENRDGRALLTYDALTVVRQAATNVLARDAAVLDKQGIAAGMHEISGRGEVTGVSGDLDYSDPDNPQIPVEKAILLLRATSGQPCLVTAEGKFSPPEVKPDCPASG</sequence>
<evidence type="ECO:0000313" key="1">
    <source>
        <dbReference type="EMBL" id="RRO18176.1"/>
    </source>
</evidence>